<dbReference type="InterPro" id="IPR036005">
    <property type="entry name" value="Creatinase/aminopeptidase-like"/>
</dbReference>
<dbReference type="CDD" id="cd01066">
    <property type="entry name" value="APP_MetAP"/>
    <property type="match status" value="1"/>
</dbReference>
<feature type="domain" description="Creatinase N-terminal" evidence="2">
    <location>
        <begin position="22"/>
        <end position="166"/>
    </location>
</feature>
<sequence>MENTRMAISLPDWPGQDEVVTRIERLRENLATAKIDALLVTSQHNFEYYTGFRTLFWLSDTRPLFAVIRRDEPGATIVASRVEEKNEHSGRNPLVRPIFYDGFTDDAIVAVGQVLSKLPSGSSIGVDYGRDMFGRGSMALVDYLSGDPNCCTLTDAADLIWKQRVVKSSHELQAVKNACHIATEAFFEGLPDLRIGMTEYEFGQRLKQRMIGLGADSVDWLPVRFGRGGRAYPQPNSGVELKRDDFIWADIGVRRADQISDLSRVAKVGKATAEQEDLYGYVRAVTHRLAEGIRPGMTGHDAFTLFEKLWSERQLTRVSSAGRVGHGSGIALTEPPSLMAGSQEVILEDMVLHVEPKLEAAGGVFQVEEVFRVTASGPEFLSPLAPEKLPIVDL</sequence>
<dbReference type="InterPro" id="IPR000587">
    <property type="entry name" value="Creatinase_N"/>
</dbReference>
<protein>
    <submittedName>
        <fullName evidence="3">Peptidase M24</fullName>
    </submittedName>
</protein>
<dbReference type="Gene3D" id="3.40.350.10">
    <property type="entry name" value="Creatinase/prolidase N-terminal domain"/>
    <property type="match status" value="1"/>
</dbReference>
<accession>K0DW39</accession>
<evidence type="ECO:0000259" key="2">
    <source>
        <dbReference type="Pfam" id="PF01321"/>
    </source>
</evidence>
<dbReference type="Pfam" id="PF00557">
    <property type="entry name" value="Peptidase_M24"/>
    <property type="match status" value="1"/>
</dbReference>
<dbReference type="InterPro" id="IPR050659">
    <property type="entry name" value="Peptidase_M24B"/>
</dbReference>
<dbReference type="PATRIC" id="fig|1229205.11.peg.7108"/>
<keyword evidence="3" id="KW-0614">Plasmid</keyword>
<dbReference type="Proteomes" id="UP000010105">
    <property type="component" value="Plasmid pSYMBR3459"/>
</dbReference>
<geneLocation type="plasmid" evidence="3 4">
    <name>pSYMBR3459</name>
</geneLocation>
<name>K0DW39_9BURK</name>
<dbReference type="AlphaFoldDB" id="K0DW39"/>
<dbReference type="KEGG" id="bpx:BUPH_04951"/>
<organism evidence="3 4">
    <name type="scientific">Paraburkholderia phenoliruptrix BR3459a</name>
    <dbReference type="NCBI Taxonomy" id="1229205"/>
    <lineage>
        <taxon>Bacteria</taxon>
        <taxon>Pseudomonadati</taxon>
        <taxon>Pseudomonadota</taxon>
        <taxon>Betaproteobacteria</taxon>
        <taxon>Burkholderiales</taxon>
        <taxon>Burkholderiaceae</taxon>
        <taxon>Paraburkholderia</taxon>
    </lineage>
</organism>
<dbReference type="SUPFAM" id="SSF55920">
    <property type="entry name" value="Creatinase/aminopeptidase"/>
    <property type="match status" value="1"/>
</dbReference>
<evidence type="ECO:0000259" key="1">
    <source>
        <dbReference type="Pfam" id="PF00557"/>
    </source>
</evidence>
<feature type="domain" description="Peptidase M24" evidence="1">
    <location>
        <begin position="174"/>
        <end position="374"/>
    </location>
</feature>
<dbReference type="Pfam" id="PF01321">
    <property type="entry name" value="Creatinase_N"/>
    <property type="match status" value="1"/>
</dbReference>
<dbReference type="SUPFAM" id="SSF53092">
    <property type="entry name" value="Creatinase/prolidase N-terminal domain"/>
    <property type="match status" value="1"/>
</dbReference>
<dbReference type="Gene3D" id="3.90.230.10">
    <property type="entry name" value="Creatinase/methionine aminopeptidase superfamily"/>
    <property type="match status" value="1"/>
</dbReference>
<dbReference type="PANTHER" id="PTHR46112:SF2">
    <property type="entry name" value="XAA-PRO AMINOPEPTIDASE P-RELATED"/>
    <property type="match status" value="1"/>
</dbReference>
<dbReference type="eggNOG" id="COG0006">
    <property type="taxonomic scope" value="Bacteria"/>
</dbReference>
<dbReference type="EMBL" id="CP003865">
    <property type="protein sequence ID" value="AFT90361.1"/>
    <property type="molecule type" value="Genomic_DNA"/>
</dbReference>
<proteinExistence type="predicted"/>
<gene>
    <name evidence="3" type="ORF">BUPH_04951</name>
</gene>
<dbReference type="PANTHER" id="PTHR46112">
    <property type="entry name" value="AMINOPEPTIDASE"/>
    <property type="match status" value="1"/>
</dbReference>
<reference evidence="3 4" key="1">
    <citation type="journal article" date="2012" name="J. Bacteriol.">
        <title>Complete Genome Sequence of Burkholderia phenoliruptrix BR3459a (CLA1), a Heat-Tolerant, Nitrogen-Fixing Symbiont of Mimosa flocculosa.</title>
        <authorList>
            <person name="de Oliveira Cunha C."/>
            <person name="Goda Zuleta L.F."/>
            <person name="Paula de Almeida L.G."/>
            <person name="Prioli Ciapina L."/>
            <person name="Lustrino Borges W."/>
            <person name="Pitard R.M."/>
            <person name="Baldani J.I."/>
            <person name="Straliotto R."/>
            <person name="de Faria S.M."/>
            <person name="Hungria M."/>
            <person name="Sousa Cavada B."/>
            <person name="Mercante F.M."/>
            <person name="Ribeiro de Vasconcelos A.T."/>
        </authorList>
    </citation>
    <scope>NUCLEOTIDE SEQUENCE [LARGE SCALE GENOMIC DNA]</scope>
    <source>
        <strain evidence="3 4">BR3459a</strain>
        <plasmid evidence="3 4">pSYMBR3459</plasmid>
    </source>
</reference>
<dbReference type="HOGENOM" id="CLU_692017_0_0_4"/>
<evidence type="ECO:0000313" key="3">
    <source>
        <dbReference type="EMBL" id="AFT90361.1"/>
    </source>
</evidence>
<dbReference type="InterPro" id="IPR029149">
    <property type="entry name" value="Creatin/AminoP/Spt16_N"/>
</dbReference>
<evidence type="ECO:0000313" key="4">
    <source>
        <dbReference type="Proteomes" id="UP000010105"/>
    </source>
</evidence>
<dbReference type="InterPro" id="IPR000994">
    <property type="entry name" value="Pept_M24"/>
</dbReference>